<dbReference type="Proteomes" id="UP001378592">
    <property type="component" value="Unassembled WGS sequence"/>
</dbReference>
<dbReference type="Gene3D" id="1.20.5.340">
    <property type="match status" value="1"/>
</dbReference>
<feature type="repeat" description="ANK" evidence="3">
    <location>
        <begin position="332"/>
        <end position="357"/>
    </location>
</feature>
<dbReference type="SUPFAM" id="SSF48403">
    <property type="entry name" value="Ankyrin repeat"/>
    <property type="match status" value="1"/>
</dbReference>
<organism evidence="6 7">
    <name type="scientific">Gryllus longicercus</name>
    <dbReference type="NCBI Taxonomy" id="2509291"/>
    <lineage>
        <taxon>Eukaryota</taxon>
        <taxon>Metazoa</taxon>
        <taxon>Ecdysozoa</taxon>
        <taxon>Arthropoda</taxon>
        <taxon>Hexapoda</taxon>
        <taxon>Insecta</taxon>
        <taxon>Pterygota</taxon>
        <taxon>Neoptera</taxon>
        <taxon>Polyneoptera</taxon>
        <taxon>Orthoptera</taxon>
        <taxon>Ensifera</taxon>
        <taxon>Gryllidea</taxon>
        <taxon>Grylloidea</taxon>
        <taxon>Gryllidae</taxon>
        <taxon>Gryllinae</taxon>
        <taxon>Gryllus</taxon>
    </lineage>
</organism>
<dbReference type="SMART" id="SM00248">
    <property type="entry name" value="ANK"/>
    <property type="match status" value="3"/>
</dbReference>
<name>A0AAN9ZDD0_9ORTH</name>
<comment type="caution">
    <text evidence="6">The sequence shown here is derived from an EMBL/GenBank/DDBJ whole genome shotgun (WGS) entry which is preliminary data.</text>
</comment>
<dbReference type="PROSITE" id="PS50088">
    <property type="entry name" value="ANK_REPEAT"/>
    <property type="match status" value="3"/>
</dbReference>
<feature type="coiled-coil region" evidence="4">
    <location>
        <begin position="55"/>
        <end position="128"/>
    </location>
</feature>
<evidence type="ECO:0000256" key="2">
    <source>
        <dbReference type="ARBA" id="ARBA00023043"/>
    </source>
</evidence>
<proteinExistence type="predicted"/>
<evidence type="ECO:0000256" key="4">
    <source>
        <dbReference type="SAM" id="Coils"/>
    </source>
</evidence>
<feature type="repeat" description="ANK" evidence="3">
    <location>
        <begin position="263"/>
        <end position="297"/>
    </location>
</feature>
<dbReference type="InterPro" id="IPR002110">
    <property type="entry name" value="Ankyrin_rpt"/>
</dbReference>
<evidence type="ECO:0000256" key="3">
    <source>
        <dbReference type="PROSITE-ProRule" id="PRU00023"/>
    </source>
</evidence>
<sequence length="388" mass="41672">MPLRRQNAIEGDEGADALSDAFLRLQEALHGREQNVQEVLRRFEESAAAALQAALGQVEQKLQQRDEAIRGLEARVRALEGRMSAAEGRLAPFTERGGAQDAGDGKSLEQLEHRMANLEASIRRALASVFPRVESLVEKLEKSPPGATGTPSAAPAAPSLSRSSCSFSVAPASGTDRSSSHAETRVGAPEGHNRSPGEADGEEEREKQEVMARMQEIKARRIKARMSPALLGEKLCRAAFLGRLEDVRRLTNTETYINYIDKEGDSPLISALLSKAPNARVVSLLLERGADVNAINDQGRAAIHYAAACDSTGRSVRLLIGAGADVDARDGTGATPLHWAAFNGNETAVRALLAAGAKSYRSGWSEEWTGKTPFDVATSDGVRMLLRQ</sequence>
<dbReference type="PROSITE" id="PS50297">
    <property type="entry name" value="ANK_REP_REGION"/>
    <property type="match status" value="3"/>
</dbReference>
<evidence type="ECO:0000313" key="7">
    <source>
        <dbReference type="Proteomes" id="UP001378592"/>
    </source>
</evidence>
<dbReference type="Pfam" id="PF12796">
    <property type="entry name" value="Ank_2"/>
    <property type="match status" value="1"/>
</dbReference>
<reference evidence="6 7" key="1">
    <citation type="submission" date="2024-03" db="EMBL/GenBank/DDBJ databases">
        <title>The genome assembly and annotation of the cricket Gryllus longicercus Weissman &amp; Gray.</title>
        <authorList>
            <person name="Szrajer S."/>
            <person name="Gray D."/>
            <person name="Ylla G."/>
        </authorList>
    </citation>
    <scope>NUCLEOTIDE SEQUENCE [LARGE SCALE GENOMIC DNA]</scope>
    <source>
        <strain evidence="6">DAG 2021-001</strain>
        <tissue evidence="6">Whole body minus gut</tissue>
    </source>
</reference>
<dbReference type="Pfam" id="PF00023">
    <property type="entry name" value="Ank"/>
    <property type="match status" value="1"/>
</dbReference>
<evidence type="ECO:0000313" key="6">
    <source>
        <dbReference type="EMBL" id="KAK7872071.1"/>
    </source>
</evidence>
<keyword evidence="2 3" id="KW-0040">ANK repeat</keyword>
<accession>A0AAN9ZDD0</accession>
<protein>
    <recommendedName>
        <fullName evidence="8">Ankyrin repeat-containing protein</fullName>
    </recommendedName>
</protein>
<feature type="repeat" description="ANK" evidence="3">
    <location>
        <begin position="298"/>
        <end position="331"/>
    </location>
</feature>
<feature type="compositionally biased region" description="Low complexity" evidence="5">
    <location>
        <begin position="143"/>
        <end position="168"/>
    </location>
</feature>
<keyword evidence="4" id="KW-0175">Coiled coil</keyword>
<evidence type="ECO:0000256" key="5">
    <source>
        <dbReference type="SAM" id="MobiDB-lite"/>
    </source>
</evidence>
<evidence type="ECO:0000256" key="1">
    <source>
        <dbReference type="ARBA" id="ARBA00022737"/>
    </source>
</evidence>
<dbReference type="Gene3D" id="1.25.40.20">
    <property type="entry name" value="Ankyrin repeat-containing domain"/>
    <property type="match status" value="2"/>
</dbReference>
<feature type="region of interest" description="Disordered" evidence="5">
    <location>
        <begin position="140"/>
        <end position="212"/>
    </location>
</feature>
<keyword evidence="7" id="KW-1185">Reference proteome</keyword>
<dbReference type="EMBL" id="JAZDUA010000030">
    <property type="protein sequence ID" value="KAK7872071.1"/>
    <property type="molecule type" value="Genomic_DNA"/>
</dbReference>
<keyword evidence="1" id="KW-0677">Repeat</keyword>
<dbReference type="InterPro" id="IPR036770">
    <property type="entry name" value="Ankyrin_rpt-contain_sf"/>
</dbReference>
<dbReference type="AlphaFoldDB" id="A0AAN9ZDD0"/>
<evidence type="ECO:0008006" key="8">
    <source>
        <dbReference type="Google" id="ProtNLM"/>
    </source>
</evidence>
<gene>
    <name evidence="6" type="ORF">R5R35_004556</name>
</gene>
<dbReference type="PANTHER" id="PTHR24171">
    <property type="entry name" value="ANKYRIN REPEAT DOMAIN-CONTAINING PROTEIN 39-RELATED"/>
    <property type="match status" value="1"/>
</dbReference>